<reference evidence="2 3" key="1">
    <citation type="journal article" date="2015" name="Genome Biol. Evol.">
        <title>Comparative Genomics of a Bacterivorous Green Alga Reveals Evolutionary Causalities and Consequences of Phago-Mixotrophic Mode of Nutrition.</title>
        <authorList>
            <person name="Burns J.A."/>
            <person name="Paasch A."/>
            <person name="Narechania A."/>
            <person name="Kim E."/>
        </authorList>
    </citation>
    <scope>NUCLEOTIDE SEQUENCE [LARGE SCALE GENOMIC DNA]</scope>
    <source>
        <strain evidence="2 3">PLY_AMNH</strain>
    </source>
</reference>
<feature type="region of interest" description="Disordered" evidence="1">
    <location>
        <begin position="151"/>
        <end position="182"/>
    </location>
</feature>
<comment type="caution">
    <text evidence="2">The sequence shown here is derived from an EMBL/GenBank/DDBJ whole genome shotgun (WGS) entry which is preliminary data.</text>
</comment>
<keyword evidence="3" id="KW-1185">Reference proteome</keyword>
<sequence length="182" mass="20020">MALRQSKGTRTLNDEDGRWKWLRLRGKFFVASFRDIVDRKILNTTSSPANRKQVNVKQAKGTSASSAEKHSLGALQTVDVGLSITQEPKGAVPERDKRAIDAQVTASAAQEGLAICEASGDEFFAMDDEENYEGLRLRWSITHIKVGLQLQRWGRPPIDAEQGPRPGGADGEKTDTTPKQTS</sequence>
<evidence type="ECO:0000313" key="2">
    <source>
        <dbReference type="EMBL" id="KAK3278656.1"/>
    </source>
</evidence>
<accession>A0AAE0LAW6</accession>
<name>A0AAE0LAW6_9CHLO</name>
<proteinExistence type="predicted"/>
<dbReference type="AlphaFoldDB" id="A0AAE0LAW6"/>
<protein>
    <submittedName>
        <fullName evidence="2">Uncharacterized protein</fullName>
    </submittedName>
</protein>
<gene>
    <name evidence="2" type="ORF">CYMTET_13422</name>
</gene>
<dbReference type="Proteomes" id="UP001190700">
    <property type="component" value="Unassembled WGS sequence"/>
</dbReference>
<organism evidence="2 3">
    <name type="scientific">Cymbomonas tetramitiformis</name>
    <dbReference type="NCBI Taxonomy" id="36881"/>
    <lineage>
        <taxon>Eukaryota</taxon>
        <taxon>Viridiplantae</taxon>
        <taxon>Chlorophyta</taxon>
        <taxon>Pyramimonadophyceae</taxon>
        <taxon>Pyramimonadales</taxon>
        <taxon>Pyramimonadaceae</taxon>
        <taxon>Cymbomonas</taxon>
    </lineage>
</organism>
<evidence type="ECO:0000256" key="1">
    <source>
        <dbReference type="SAM" id="MobiDB-lite"/>
    </source>
</evidence>
<evidence type="ECO:0000313" key="3">
    <source>
        <dbReference type="Proteomes" id="UP001190700"/>
    </source>
</evidence>
<dbReference type="EMBL" id="LGRX02005341">
    <property type="protein sequence ID" value="KAK3278656.1"/>
    <property type="molecule type" value="Genomic_DNA"/>
</dbReference>